<name>A0A4C1WUB8_EUMVA</name>
<keyword evidence="2" id="KW-1185">Reference proteome</keyword>
<reference evidence="1 2" key="1">
    <citation type="journal article" date="2019" name="Commun. Biol.">
        <title>The bagworm genome reveals a unique fibroin gene that provides high tensile strength.</title>
        <authorList>
            <person name="Kono N."/>
            <person name="Nakamura H."/>
            <person name="Ohtoshi R."/>
            <person name="Tomita M."/>
            <person name="Numata K."/>
            <person name="Arakawa K."/>
        </authorList>
    </citation>
    <scope>NUCLEOTIDE SEQUENCE [LARGE SCALE GENOMIC DNA]</scope>
</reference>
<accession>A0A4C1WUB8</accession>
<sequence>MSYNSIEPAARTKNMTHAALPRSEAFHLRLEVQARARNERQRGTIGLRVRHLSLSYLRCAIGRRRGAGRRARGAIPYSWAALTRHHGPRRRLREHAFLLAAVAARAGGEEAITAARGGTLMRRCVCARPLLYYYFYIWSGRARPHPRPSRMSIALNNMWFRMIEEWALKPSPARRSSEPVRGSATACDPGIANGRCLMFSLRLIRLQLKIHRSIYRCSGFEPSTWRSRRHVGSRATIQCSLRCVHPTARNAVRLRRHERRARRRATRRPVFMMSAITPPAAAARRRMESFLFIHCTT</sequence>
<protein>
    <submittedName>
        <fullName evidence="1">Uncharacterized protein</fullName>
    </submittedName>
</protein>
<dbReference type="EMBL" id="BGZK01000641">
    <property type="protein sequence ID" value="GBP54212.1"/>
    <property type="molecule type" value="Genomic_DNA"/>
</dbReference>
<evidence type="ECO:0000313" key="1">
    <source>
        <dbReference type="EMBL" id="GBP54212.1"/>
    </source>
</evidence>
<comment type="caution">
    <text evidence="1">The sequence shown here is derived from an EMBL/GenBank/DDBJ whole genome shotgun (WGS) entry which is preliminary data.</text>
</comment>
<organism evidence="1 2">
    <name type="scientific">Eumeta variegata</name>
    <name type="common">Bagworm moth</name>
    <name type="synonym">Eumeta japonica</name>
    <dbReference type="NCBI Taxonomy" id="151549"/>
    <lineage>
        <taxon>Eukaryota</taxon>
        <taxon>Metazoa</taxon>
        <taxon>Ecdysozoa</taxon>
        <taxon>Arthropoda</taxon>
        <taxon>Hexapoda</taxon>
        <taxon>Insecta</taxon>
        <taxon>Pterygota</taxon>
        <taxon>Neoptera</taxon>
        <taxon>Endopterygota</taxon>
        <taxon>Lepidoptera</taxon>
        <taxon>Glossata</taxon>
        <taxon>Ditrysia</taxon>
        <taxon>Tineoidea</taxon>
        <taxon>Psychidae</taxon>
        <taxon>Oiketicinae</taxon>
        <taxon>Eumeta</taxon>
    </lineage>
</organism>
<proteinExistence type="predicted"/>
<dbReference type="Proteomes" id="UP000299102">
    <property type="component" value="Unassembled WGS sequence"/>
</dbReference>
<dbReference type="AlphaFoldDB" id="A0A4C1WUB8"/>
<gene>
    <name evidence="1" type="ORF">EVAR_43237_1</name>
</gene>
<evidence type="ECO:0000313" key="2">
    <source>
        <dbReference type="Proteomes" id="UP000299102"/>
    </source>
</evidence>